<dbReference type="InterPro" id="IPR050900">
    <property type="entry name" value="Transposase_IS3/IS150/IS904"/>
</dbReference>
<dbReference type="InterPro" id="IPR001584">
    <property type="entry name" value="Integrase_cat-core"/>
</dbReference>
<name>A0A972VY40_9GAMM</name>
<dbReference type="PANTHER" id="PTHR46889:SF4">
    <property type="entry name" value="TRANSPOSASE INSO FOR INSERTION SEQUENCE ELEMENT IS911B-RELATED"/>
    <property type="match status" value="1"/>
</dbReference>
<proteinExistence type="predicted"/>
<dbReference type="PANTHER" id="PTHR46889">
    <property type="entry name" value="TRANSPOSASE INSF FOR INSERTION SEQUENCE IS3B-RELATED"/>
    <property type="match status" value="1"/>
</dbReference>
<dbReference type="GO" id="GO:0003676">
    <property type="term" value="F:nucleic acid binding"/>
    <property type="evidence" value="ECO:0007669"/>
    <property type="project" value="InterPro"/>
</dbReference>
<dbReference type="Proteomes" id="UP000754644">
    <property type="component" value="Unassembled WGS sequence"/>
</dbReference>
<dbReference type="PROSITE" id="PS50994">
    <property type="entry name" value="INTEGRASE"/>
    <property type="match status" value="1"/>
</dbReference>
<dbReference type="InterPro" id="IPR012337">
    <property type="entry name" value="RNaseH-like_sf"/>
</dbReference>
<dbReference type="NCBIfam" id="NF033516">
    <property type="entry name" value="transpos_IS3"/>
    <property type="match status" value="1"/>
</dbReference>
<reference evidence="3" key="1">
    <citation type="submission" date="2020-05" db="EMBL/GenBank/DDBJ databases">
        <title>Sulfur intermediates as new biogeochemical hubs in an aquatic model microbial ecosystem.</title>
        <authorList>
            <person name="Vigneron A."/>
        </authorList>
    </citation>
    <scope>NUCLEOTIDE SEQUENCE</scope>
    <source>
        <strain evidence="3">Bin.250</strain>
    </source>
</reference>
<evidence type="ECO:0000313" key="3">
    <source>
        <dbReference type="EMBL" id="NQV65172.1"/>
    </source>
</evidence>
<dbReference type="AlphaFoldDB" id="A0A972VY40"/>
<accession>A0A972VY40</accession>
<sequence length="317" mass="36817">MATERERPPQRRARNLKKGVGVLREPVVVKYAFISEQRAFHTIVLLCEVLAVCRSSFYDWLSRSPSDREIEDTALAEKIKVSHKHSRGSYGSRRIKDDLQDESDQVSRRRIQRLMAQEALQSTHAKKKFKVTTDSGHGLPVSPNLLNRDFEPERPNSVYVSDITYVWTSEGWLYLAVVIDLFSRLVVGWSLSTRMRTSLVLDALDMAINSRQPDAGLIHHSDRGSQYASLEFQELLAEREYLSSMSRKGNCWDNAVAESFFKTLKQELIYQQRFTTREQARLAIFEYIEAYYNRQRKHPRNEYLSPADYDAQWLEAA</sequence>
<dbReference type="Pfam" id="PF00665">
    <property type="entry name" value="rve"/>
    <property type="match status" value="1"/>
</dbReference>
<comment type="caution">
    <text evidence="3">The sequence shown here is derived from an EMBL/GenBank/DDBJ whole genome shotgun (WGS) entry which is preliminary data.</text>
</comment>
<feature type="domain" description="Integrase catalytic" evidence="2">
    <location>
        <begin position="151"/>
        <end position="314"/>
    </location>
</feature>
<dbReference type="InterPro" id="IPR025948">
    <property type="entry name" value="HTH-like_dom"/>
</dbReference>
<feature type="region of interest" description="Disordered" evidence="1">
    <location>
        <begin position="85"/>
        <end position="104"/>
    </location>
</feature>
<evidence type="ECO:0000259" key="2">
    <source>
        <dbReference type="PROSITE" id="PS50994"/>
    </source>
</evidence>
<dbReference type="EMBL" id="JABMOJ010000276">
    <property type="protein sequence ID" value="NQV65172.1"/>
    <property type="molecule type" value="Genomic_DNA"/>
</dbReference>
<dbReference type="InterPro" id="IPR048020">
    <property type="entry name" value="Transpos_IS3"/>
</dbReference>
<dbReference type="SUPFAM" id="SSF53098">
    <property type="entry name" value="Ribonuclease H-like"/>
    <property type="match status" value="1"/>
</dbReference>
<organism evidence="3 4">
    <name type="scientific">SAR86 cluster bacterium</name>
    <dbReference type="NCBI Taxonomy" id="2030880"/>
    <lineage>
        <taxon>Bacteria</taxon>
        <taxon>Pseudomonadati</taxon>
        <taxon>Pseudomonadota</taxon>
        <taxon>Gammaproteobacteria</taxon>
        <taxon>SAR86 cluster</taxon>
    </lineage>
</organism>
<protein>
    <submittedName>
        <fullName evidence="3">IS3 family transposase</fullName>
    </submittedName>
</protein>
<evidence type="ECO:0000313" key="4">
    <source>
        <dbReference type="Proteomes" id="UP000754644"/>
    </source>
</evidence>
<dbReference type="Pfam" id="PF13333">
    <property type="entry name" value="rve_2"/>
    <property type="match status" value="1"/>
</dbReference>
<dbReference type="GO" id="GO:0015074">
    <property type="term" value="P:DNA integration"/>
    <property type="evidence" value="ECO:0007669"/>
    <property type="project" value="InterPro"/>
</dbReference>
<dbReference type="Pfam" id="PF13276">
    <property type="entry name" value="HTH_21"/>
    <property type="match status" value="1"/>
</dbReference>
<evidence type="ECO:0000256" key="1">
    <source>
        <dbReference type="SAM" id="MobiDB-lite"/>
    </source>
</evidence>
<dbReference type="Gene3D" id="3.30.420.10">
    <property type="entry name" value="Ribonuclease H-like superfamily/Ribonuclease H"/>
    <property type="match status" value="1"/>
</dbReference>
<dbReference type="InterPro" id="IPR036397">
    <property type="entry name" value="RNaseH_sf"/>
</dbReference>
<gene>
    <name evidence="3" type="ORF">HQ497_07395</name>
</gene>